<comment type="similarity">
    <text evidence="2">Belongs to the NAD(P)-dependent epimerase/dehydratase family.</text>
</comment>
<evidence type="ECO:0000259" key="3">
    <source>
        <dbReference type="Pfam" id="PF01370"/>
    </source>
</evidence>
<dbReference type="Proteomes" id="UP000182179">
    <property type="component" value="Unassembled WGS sequence"/>
</dbReference>
<protein>
    <submittedName>
        <fullName evidence="4">Epimerase</fullName>
    </submittedName>
    <submittedName>
        <fullName evidence="5">dTDP-6-deoxy-L-talose 4-dehydrogenase (NAD+)</fullName>
    </submittedName>
</protein>
<dbReference type="PANTHER" id="PTHR43000">
    <property type="entry name" value="DTDP-D-GLUCOSE 4,6-DEHYDRATASE-RELATED"/>
    <property type="match status" value="1"/>
</dbReference>
<name>A0A1S2V467_9PSED</name>
<dbReference type="InterPro" id="IPR001509">
    <property type="entry name" value="Epimerase_deHydtase"/>
</dbReference>
<organism evidence="4 6">
    <name type="scientific">Pseudomonas costantinii</name>
    <dbReference type="NCBI Taxonomy" id="168469"/>
    <lineage>
        <taxon>Bacteria</taxon>
        <taxon>Pseudomonadati</taxon>
        <taxon>Pseudomonadota</taxon>
        <taxon>Gammaproteobacteria</taxon>
        <taxon>Pseudomonadales</taxon>
        <taxon>Pseudomonadaceae</taxon>
        <taxon>Pseudomonas</taxon>
    </lineage>
</organism>
<accession>A0A1S2V467</accession>
<dbReference type="OrthoDB" id="9803010at2"/>
<dbReference type="AlphaFoldDB" id="A0A1S2V467"/>
<gene>
    <name evidence="4" type="ORF">BFL40_08520</name>
    <name evidence="5" type="ORF">SAMN04515675_5133</name>
</gene>
<reference evidence="5 7" key="2">
    <citation type="submission" date="2016-10" db="EMBL/GenBank/DDBJ databases">
        <authorList>
            <person name="Varghese N."/>
            <person name="Submissions S."/>
        </authorList>
    </citation>
    <scope>NUCLEOTIDE SEQUENCE [LARGE SCALE GENOMIC DNA]</scope>
    <source>
        <strain evidence="5 7">BS2773</strain>
    </source>
</reference>
<evidence type="ECO:0000313" key="6">
    <source>
        <dbReference type="Proteomes" id="UP000181661"/>
    </source>
</evidence>
<keyword evidence="7" id="KW-1185">Reference proteome</keyword>
<dbReference type="RefSeq" id="WP_071483548.1">
    <property type="nucleotide sequence ID" value="NZ_FNTS01000002.1"/>
</dbReference>
<proteinExistence type="inferred from homology"/>
<evidence type="ECO:0000313" key="5">
    <source>
        <dbReference type="EMBL" id="SEE36181.1"/>
    </source>
</evidence>
<reference evidence="4 6" key="1">
    <citation type="submission" date="2016-08" db="EMBL/GenBank/DDBJ databases">
        <title>Draft genome sequence of Pseudomonas costantinii LMG 22119, type strain isolated from cultivated mushroom (Agaricus bisporus) sporophores.</title>
        <authorList>
            <person name="Tambong J.T."/>
        </authorList>
    </citation>
    <scope>NUCLEOTIDE SEQUENCE [LARGE SCALE GENOMIC DNA]</scope>
    <source>
        <strain evidence="4 6">LMG 22119</strain>
    </source>
</reference>
<evidence type="ECO:0000313" key="4">
    <source>
        <dbReference type="EMBL" id="OIN53513.1"/>
    </source>
</evidence>
<dbReference type="Pfam" id="PF01370">
    <property type="entry name" value="Epimerase"/>
    <property type="match status" value="1"/>
</dbReference>
<evidence type="ECO:0000313" key="7">
    <source>
        <dbReference type="Proteomes" id="UP000182179"/>
    </source>
</evidence>
<dbReference type="EMBL" id="FNTS01000002">
    <property type="protein sequence ID" value="SEE36181.1"/>
    <property type="molecule type" value="Genomic_DNA"/>
</dbReference>
<evidence type="ECO:0000256" key="2">
    <source>
        <dbReference type="ARBA" id="ARBA00007637"/>
    </source>
</evidence>
<evidence type="ECO:0000256" key="1">
    <source>
        <dbReference type="ARBA" id="ARBA00005125"/>
    </source>
</evidence>
<dbReference type="Proteomes" id="UP000181661">
    <property type="component" value="Unassembled WGS sequence"/>
</dbReference>
<dbReference type="EMBL" id="MDDR01000016">
    <property type="protein sequence ID" value="OIN53513.1"/>
    <property type="molecule type" value="Genomic_DNA"/>
</dbReference>
<dbReference type="SUPFAM" id="SSF51735">
    <property type="entry name" value="NAD(P)-binding Rossmann-fold domains"/>
    <property type="match status" value="1"/>
</dbReference>
<comment type="caution">
    <text evidence="4">The sequence shown here is derived from an EMBL/GenBank/DDBJ whole genome shotgun (WGS) entry which is preliminary data.</text>
</comment>
<comment type="pathway">
    <text evidence="1">Bacterial outer membrane biogenesis; LPS O-antigen biosynthesis.</text>
</comment>
<dbReference type="Gene3D" id="3.40.50.720">
    <property type="entry name" value="NAD(P)-binding Rossmann-like Domain"/>
    <property type="match status" value="1"/>
</dbReference>
<feature type="domain" description="NAD-dependent epimerase/dehydratase" evidence="3">
    <location>
        <begin position="3"/>
        <end position="228"/>
    </location>
</feature>
<sequence>MKVLVTGASGFIGRHVVARLLERGHTVTAVARNAKRTLPLNWPDTVRFLACDIHDPLLDVAVFGEIDAVIHLAWPGLPNYKALFHFEQTLPADYRFLKALVARGYKHLLITGTCFEYGMQAGSLDETMPTAPDNAYALAKDTLRRNLQALLAEFSFTLQWARLFYTYGEGQNPGSLLALLDRALLAGDAEFPMSQGEQLRDYLPVETVAQHLVSLLEHSESEGIFNICNGTPISVRRLVEEHVTKKGGSIKLRLGHYPYSPLEPLAFWGSPGKLERLLELDAGSETEHEPH</sequence>
<dbReference type="InterPro" id="IPR036291">
    <property type="entry name" value="NAD(P)-bd_dom_sf"/>
</dbReference>